<dbReference type="InterPro" id="IPR036770">
    <property type="entry name" value="Ankyrin_rpt-contain_sf"/>
</dbReference>
<dbReference type="GO" id="GO:0003723">
    <property type="term" value="F:RNA binding"/>
    <property type="evidence" value="ECO:0007669"/>
    <property type="project" value="TreeGrafter"/>
</dbReference>
<evidence type="ECO:0000313" key="3">
    <source>
        <dbReference type="EMBL" id="JAS33934.1"/>
    </source>
</evidence>
<reference evidence="3" key="1">
    <citation type="submission" date="2015-12" db="EMBL/GenBank/DDBJ databases">
        <title>De novo transcriptome assembly of four potential Pierce s Disease insect vectors from Arizona vineyards.</title>
        <authorList>
            <person name="Tassone E.E."/>
        </authorList>
    </citation>
    <scope>NUCLEOTIDE SEQUENCE</scope>
</reference>
<dbReference type="EMBL" id="GEDC01003364">
    <property type="protein sequence ID" value="JAS33934.1"/>
    <property type="molecule type" value="Transcribed_RNA"/>
</dbReference>
<sequence>MKRRSEEIYSNITDKDISDIKKKPLVNLRKSLDSSDISKISKISDKILLFNTIHEVFVCENENPSTILISCSNAEIMRKQNTVSEIKYMNLEDDIFVDLLKDMKEDEWEYAFSSLTAWLVPTSLMPTIMLRCLFYLILTTNDDFFLKRAVVAITSCLPSYSCGKLFTDQLFLKEEPLEDYPKSVQGKLFNVIMDLFLTALSSENDDEPLCLQKLNICNEQLYKLKLNCDSEDDESDDECENEESDSEYLYDTTKLTKEVQLERIALCVQLLLDFLEVDLMEFLVKFKGNLGLSINVNSWKPLIAKLDNIPYTELFGAINTCTRKEYSYLISKYINLLAEVARIKDLIRKESLEVYPYFGKNCLELTNTLTDTISKSEISLKNKIENLAMLPSWVQMYTYGNWISKRIGISFESSIGYVVKVLKLCVKELTTENNTEEMITTSDNSEALKILKKHNISLKNINQRNETGETNLIKYCRKGNFEVVSAMLKVGAVTVNDTCFGGWTALHEAVTSRRLDIVQMLLKYKPSDSTLKPIDVFASNPLNKVTALHDAAQANNFEMCRVLVKHGGARLIEMETTEGKKAIDLTTDNNIKNYFNETLKSNYSFSFCRKQKLLNLEAFDIMLLREFTFSCIDVFGLREVLVKNELKVKNATIILDEIDRDIKIRYIKVDIERISQNINSLGELKRFLKEIIDHHSNTILFYPLNDWFICLE</sequence>
<proteinExistence type="predicted"/>
<dbReference type="Pfam" id="PF00023">
    <property type="entry name" value="Ank"/>
    <property type="match status" value="1"/>
</dbReference>
<organism evidence="3">
    <name type="scientific">Clastoptera arizonana</name>
    <name type="common">Arizona spittle bug</name>
    <dbReference type="NCBI Taxonomy" id="38151"/>
    <lineage>
        <taxon>Eukaryota</taxon>
        <taxon>Metazoa</taxon>
        <taxon>Ecdysozoa</taxon>
        <taxon>Arthropoda</taxon>
        <taxon>Hexapoda</taxon>
        <taxon>Insecta</taxon>
        <taxon>Pterygota</taxon>
        <taxon>Neoptera</taxon>
        <taxon>Paraneoptera</taxon>
        <taxon>Hemiptera</taxon>
        <taxon>Auchenorrhyncha</taxon>
        <taxon>Cercopoidea</taxon>
        <taxon>Clastopteridae</taxon>
        <taxon>Clastoptera</taxon>
    </lineage>
</organism>
<keyword evidence="2" id="KW-0040">ANK repeat</keyword>
<protein>
    <submittedName>
        <fullName evidence="3">Uncharacterized protein</fullName>
    </submittedName>
</protein>
<dbReference type="GO" id="GO:0006396">
    <property type="term" value="P:RNA processing"/>
    <property type="evidence" value="ECO:0007669"/>
    <property type="project" value="TreeGrafter"/>
</dbReference>
<evidence type="ECO:0000256" key="2">
    <source>
        <dbReference type="ARBA" id="ARBA00023043"/>
    </source>
</evidence>
<keyword evidence="1" id="KW-0677">Repeat</keyword>
<dbReference type="PANTHER" id="PTHR24141">
    <property type="entry name" value="2-5A-DEPENDENT RIBONUCLEASE"/>
    <property type="match status" value="1"/>
</dbReference>
<dbReference type="GO" id="GO:0004540">
    <property type="term" value="F:RNA nuclease activity"/>
    <property type="evidence" value="ECO:0007669"/>
    <property type="project" value="TreeGrafter"/>
</dbReference>
<dbReference type="PANTHER" id="PTHR24141:SF1">
    <property type="entry name" value="2-5A-DEPENDENT RIBONUCLEASE"/>
    <property type="match status" value="1"/>
</dbReference>
<dbReference type="InterPro" id="IPR002110">
    <property type="entry name" value="Ankyrin_rpt"/>
</dbReference>
<name>A0A1B6E7V2_9HEMI</name>
<evidence type="ECO:0000256" key="1">
    <source>
        <dbReference type="ARBA" id="ARBA00022737"/>
    </source>
</evidence>
<accession>A0A1B6E7V2</accession>
<dbReference type="SMART" id="SM00248">
    <property type="entry name" value="ANK"/>
    <property type="match status" value="3"/>
</dbReference>
<dbReference type="SUPFAM" id="SSF48403">
    <property type="entry name" value="Ankyrin repeat"/>
    <property type="match status" value="1"/>
</dbReference>
<dbReference type="Gene3D" id="1.25.40.20">
    <property type="entry name" value="Ankyrin repeat-containing domain"/>
    <property type="match status" value="1"/>
</dbReference>
<dbReference type="AlphaFoldDB" id="A0A1B6E7V2"/>
<dbReference type="Pfam" id="PF12796">
    <property type="entry name" value="Ank_2"/>
    <property type="match status" value="1"/>
</dbReference>
<gene>
    <name evidence="3" type="ORF">g.29860</name>
</gene>